<name>A0A183B105_9TREM</name>
<evidence type="ECO:0000256" key="4">
    <source>
        <dbReference type="ARBA" id="ARBA00023242"/>
    </source>
</evidence>
<evidence type="ECO:0000256" key="1">
    <source>
        <dbReference type="ARBA" id="ARBA00004123"/>
    </source>
</evidence>
<dbReference type="Pfam" id="PF08617">
    <property type="entry name" value="CGI-121"/>
    <property type="match status" value="1"/>
</dbReference>
<evidence type="ECO:0000256" key="2">
    <source>
        <dbReference type="ARBA" id="ARBA00005546"/>
    </source>
</evidence>
<dbReference type="PANTHER" id="PTHR15840">
    <property type="entry name" value="CGI-121 FAMILY MEMBER"/>
    <property type="match status" value="1"/>
</dbReference>
<reference evidence="6" key="1">
    <citation type="submission" date="2016-06" db="UniProtKB">
        <authorList>
            <consortium name="WormBaseParasite"/>
        </authorList>
    </citation>
    <scope>IDENTIFICATION</scope>
</reference>
<comment type="subcellular location">
    <subcellularLocation>
        <location evidence="1">Nucleus</location>
    </subcellularLocation>
</comment>
<keyword evidence="4 5" id="KW-0539">Nucleus</keyword>
<dbReference type="GO" id="GO:0002949">
    <property type="term" value="P:tRNA threonylcarbamoyladenosine modification"/>
    <property type="evidence" value="ECO:0007669"/>
    <property type="project" value="TreeGrafter"/>
</dbReference>
<dbReference type="PANTHER" id="PTHR15840:SF10">
    <property type="entry name" value="EKC_KEOPS COMPLEX SUBUNIT TPRKB"/>
    <property type="match status" value="1"/>
</dbReference>
<dbReference type="InterPro" id="IPR036504">
    <property type="entry name" value="CGI121/TPRKB_sf"/>
</dbReference>
<comment type="similarity">
    <text evidence="2 5">Belongs to the CGI121/TPRKB family.</text>
</comment>
<dbReference type="InterPro" id="IPR013926">
    <property type="entry name" value="CGI121/TPRKB"/>
</dbReference>
<sequence length="127" mass="14496">LHKHAQRMITRDLATEVIYCLSPTRALNRALNTFSVKSTTKRLVVVLVRARDPDEPDLWAALETLIQGTPMDPDTLTQLDQARRETLYALYGITSPEADYIMKSNNPHETLRESILTRMSVRDLCRA</sequence>
<dbReference type="GO" id="GO:0000408">
    <property type="term" value="C:EKC/KEOPS complex"/>
    <property type="evidence" value="ECO:0007669"/>
    <property type="project" value="TreeGrafter"/>
</dbReference>
<dbReference type="AlphaFoldDB" id="A0A183B105"/>
<keyword evidence="3" id="KW-0819">tRNA processing</keyword>
<protein>
    <submittedName>
        <fullName evidence="6">Kinase/pyrophosphorylase</fullName>
    </submittedName>
</protein>
<proteinExistence type="inferred from homology"/>
<dbReference type="GO" id="GO:0005634">
    <property type="term" value="C:nucleus"/>
    <property type="evidence" value="ECO:0007669"/>
    <property type="project" value="UniProtKB-SubCell"/>
</dbReference>
<evidence type="ECO:0000256" key="5">
    <source>
        <dbReference type="RuleBase" id="RU004398"/>
    </source>
</evidence>
<evidence type="ECO:0000256" key="3">
    <source>
        <dbReference type="ARBA" id="ARBA00022694"/>
    </source>
</evidence>
<organism evidence="6">
    <name type="scientific">Echinostoma caproni</name>
    <dbReference type="NCBI Taxonomy" id="27848"/>
    <lineage>
        <taxon>Eukaryota</taxon>
        <taxon>Metazoa</taxon>
        <taxon>Spiralia</taxon>
        <taxon>Lophotrochozoa</taxon>
        <taxon>Platyhelminthes</taxon>
        <taxon>Trematoda</taxon>
        <taxon>Digenea</taxon>
        <taxon>Plagiorchiida</taxon>
        <taxon>Echinostomata</taxon>
        <taxon>Echinostomatoidea</taxon>
        <taxon>Echinostomatidae</taxon>
        <taxon>Echinostoma</taxon>
    </lineage>
</organism>
<evidence type="ECO:0000313" key="6">
    <source>
        <dbReference type="WBParaSite" id="ECPE_0001292801-mRNA-1"/>
    </source>
</evidence>
<dbReference type="WBParaSite" id="ECPE_0001292801-mRNA-1">
    <property type="protein sequence ID" value="ECPE_0001292801-mRNA-1"/>
    <property type="gene ID" value="ECPE_0001292801"/>
</dbReference>
<dbReference type="GO" id="GO:0005829">
    <property type="term" value="C:cytosol"/>
    <property type="evidence" value="ECO:0007669"/>
    <property type="project" value="TreeGrafter"/>
</dbReference>
<dbReference type="Gene3D" id="3.30.2380.10">
    <property type="entry name" value="CGI121/TPRKB"/>
    <property type="match status" value="1"/>
</dbReference>
<dbReference type="SUPFAM" id="SSF143870">
    <property type="entry name" value="PF0523-like"/>
    <property type="match status" value="1"/>
</dbReference>
<accession>A0A183B105</accession>